<name>A0A415TDP4_9BACT</name>
<dbReference type="Pfam" id="PF04230">
    <property type="entry name" value="PS_pyruv_trans"/>
    <property type="match status" value="1"/>
</dbReference>
<dbReference type="EMBL" id="QRQK01000006">
    <property type="protein sequence ID" value="RHM99329.1"/>
    <property type="molecule type" value="Genomic_DNA"/>
</dbReference>
<reference evidence="2 3" key="1">
    <citation type="submission" date="2018-08" db="EMBL/GenBank/DDBJ databases">
        <title>A genome reference for cultivated species of the human gut microbiota.</title>
        <authorList>
            <person name="Zou Y."/>
            <person name="Xue W."/>
            <person name="Luo G."/>
        </authorList>
    </citation>
    <scope>NUCLEOTIDE SEQUENCE [LARGE SCALE GENOMIC DNA]</scope>
    <source>
        <strain evidence="2 3">AF31-28B-AC</strain>
    </source>
</reference>
<feature type="domain" description="Polysaccharide pyruvyl transferase" evidence="1">
    <location>
        <begin position="21"/>
        <end position="231"/>
    </location>
</feature>
<organism evidence="2 3">
    <name type="scientific">Phocaeicola plebeius</name>
    <dbReference type="NCBI Taxonomy" id="310297"/>
    <lineage>
        <taxon>Bacteria</taxon>
        <taxon>Pseudomonadati</taxon>
        <taxon>Bacteroidota</taxon>
        <taxon>Bacteroidia</taxon>
        <taxon>Bacteroidales</taxon>
        <taxon>Bacteroidaceae</taxon>
        <taxon>Phocaeicola</taxon>
    </lineage>
</organism>
<proteinExistence type="predicted"/>
<evidence type="ECO:0000259" key="1">
    <source>
        <dbReference type="Pfam" id="PF04230"/>
    </source>
</evidence>
<dbReference type="GO" id="GO:0016740">
    <property type="term" value="F:transferase activity"/>
    <property type="evidence" value="ECO:0007669"/>
    <property type="project" value="UniProtKB-KW"/>
</dbReference>
<accession>A0A415TDP4</accession>
<sequence>MDKYHYSLLNKKITQLATCIRDLFFNPIYINACLHYSFGKVVHRNWGDDINIFLLEVLFRKKISPLYFSSIAMRFNKKNYLIIGSTITMLTNKNTIIWGAGVIDDKANLPAKPLKVLAVRGPLSRKYLLKKGIECPEIYGDPAMLMKYIYKPILLKNKYKLGIIPHYDDYDSPLLDIFKNNPDILFIKMEGYRKWTDIIDQIVNCEYIISSSLHGLIMAETYNIPNLWIEISGKLLGGHFKFHDFFQSIGHDRQAPFYIKGKNIKQILATRSDYVKGHIDLNPLINSSPFKLYLSQEYNEL</sequence>
<dbReference type="InterPro" id="IPR007345">
    <property type="entry name" value="Polysacch_pyruvyl_Trfase"/>
</dbReference>
<dbReference type="RefSeq" id="WP_118493888.1">
    <property type="nucleotide sequence ID" value="NZ_CAUGGG010000006.1"/>
</dbReference>
<evidence type="ECO:0000313" key="2">
    <source>
        <dbReference type="EMBL" id="RHM99329.1"/>
    </source>
</evidence>
<dbReference type="AlphaFoldDB" id="A0A415TDP4"/>
<evidence type="ECO:0000313" key="3">
    <source>
        <dbReference type="Proteomes" id="UP000285109"/>
    </source>
</evidence>
<protein>
    <submittedName>
        <fullName evidence="2">Polysaccharide pyruvyl transferase family protein</fullName>
    </submittedName>
</protein>
<dbReference type="Proteomes" id="UP000285109">
    <property type="component" value="Unassembled WGS sequence"/>
</dbReference>
<comment type="caution">
    <text evidence="2">The sequence shown here is derived from an EMBL/GenBank/DDBJ whole genome shotgun (WGS) entry which is preliminary data.</text>
</comment>
<keyword evidence="2" id="KW-0808">Transferase</keyword>
<gene>
    <name evidence="2" type="ORF">DWZ34_04180</name>
</gene>